<proteinExistence type="predicted"/>
<gene>
    <name evidence="3" type="ORF">LEA_19158</name>
</gene>
<accession>K1RX55</accession>
<dbReference type="SMART" id="SM00530">
    <property type="entry name" value="HTH_XRE"/>
    <property type="match status" value="1"/>
</dbReference>
<comment type="caution">
    <text evidence="3">The sequence shown here is derived from an EMBL/GenBank/DDBJ whole genome shotgun (WGS) entry which is preliminary data.</text>
</comment>
<sequence length="123" mass="13217">MREKLLDLMKSEGLKPSQLAEQLGVNPAGISHILAGRNKPGFDLLQKILRRFPQINPDWLLLDSQQMYRAENGRKSPDANEGRTPDATSDPERGTPVSGSGSFGGLFAGSGNAGLTEQCRPAA</sequence>
<dbReference type="SUPFAM" id="SSF47413">
    <property type="entry name" value="lambda repressor-like DNA-binding domains"/>
    <property type="match status" value="1"/>
</dbReference>
<evidence type="ECO:0000259" key="2">
    <source>
        <dbReference type="PROSITE" id="PS50943"/>
    </source>
</evidence>
<feature type="domain" description="HTH cro/C1-type" evidence="2">
    <location>
        <begin position="5"/>
        <end position="60"/>
    </location>
</feature>
<evidence type="ECO:0000256" key="1">
    <source>
        <dbReference type="SAM" id="MobiDB-lite"/>
    </source>
</evidence>
<dbReference type="AlphaFoldDB" id="K1RX55"/>
<dbReference type="InterPro" id="IPR010982">
    <property type="entry name" value="Lambda_DNA-bd_dom_sf"/>
</dbReference>
<organism evidence="3">
    <name type="scientific">human gut metagenome</name>
    <dbReference type="NCBI Taxonomy" id="408170"/>
    <lineage>
        <taxon>unclassified sequences</taxon>
        <taxon>metagenomes</taxon>
        <taxon>organismal metagenomes</taxon>
    </lineage>
</organism>
<name>K1RX55_9ZZZZ</name>
<dbReference type="GO" id="GO:0003677">
    <property type="term" value="F:DNA binding"/>
    <property type="evidence" value="ECO:0007669"/>
    <property type="project" value="InterPro"/>
</dbReference>
<feature type="region of interest" description="Disordered" evidence="1">
    <location>
        <begin position="70"/>
        <end position="123"/>
    </location>
</feature>
<dbReference type="PROSITE" id="PS50943">
    <property type="entry name" value="HTH_CROC1"/>
    <property type="match status" value="1"/>
</dbReference>
<evidence type="ECO:0000313" key="3">
    <source>
        <dbReference type="EMBL" id="EKC47879.1"/>
    </source>
</evidence>
<feature type="compositionally biased region" description="Basic and acidic residues" evidence="1">
    <location>
        <begin position="71"/>
        <end position="84"/>
    </location>
</feature>
<feature type="compositionally biased region" description="Gly residues" evidence="1">
    <location>
        <begin position="101"/>
        <end position="112"/>
    </location>
</feature>
<dbReference type="CDD" id="cd00093">
    <property type="entry name" value="HTH_XRE"/>
    <property type="match status" value="1"/>
</dbReference>
<dbReference type="InterPro" id="IPR001387">
    <property type="entry name" value="Cro/C1-type_HTH"/>
</dbReference>
<protein>
    <submittedName>
        <fullName evidence="3">Transcriptional regulator</fullName>
    </submittedName>
</protein>
<dbReference type="Gene3D" id="1.10.260.40">
    <property type="entry name" value="lambda repressor-like DNA-binding domains"/>
    <property type="match status" value="1"/>
</dbReference>
<reference evidence="3" key="1">
    <citation type="journal article" date="2013" name="Environ. Microbiol.">
        <title>Microbiota from the distal guts of lean and obese adolescents exhibit partial functional redundancy besides clear differences in community structure.</title>
        <authorList>
            <person name="Ferrer M."/>
            <person name="Ruiz A."/>
            <person name="Lanza F."/>
            <person name="Haange S.B."/>
            <person name="Oberbach A."/>
            <person name="Till H."/>
            <person name="Bargiela R."/>
            <person name="Campoy C."/>
            <person name="Segura M.T."/>
            <person name="Richter M."/>
            <person name="von Bergen M."/>
            <person name="Seifert J."/>
            <person name="Suarez A."/>
        </authorList>
    </citation>
    <scope>NUCLEOTIDE SEQUENCE</scope>
</reference>
<dbReference type="Pfam" id="PF01381">
    <property type="entry name" value="HTH_3"/>
    <property type="match status" value="1"/>
</dbReference>
<dbReference type="EMBL" id="AJWY01013165">
    <property type="protein sequence ID" value="EKC47879.1"/>
    <property type="molecule type" value="Genomic_DNA"/>
</dbReference>